<organism evidence="1 2">
    <name type="scientific">Eiseniibacteriota bacterium</name>
    <dbReference type="NCBI Taxonomy" id="2212470"/>
    <lineage>
        <taxon>Bacteria</taxon>
        <taxon>Candidatus Eiseniibacteriota</taxon>
    </lineage>
</organism>
<name>A0A956NHM4_UNCEI</name>
<dbReference type="Proteomes" id="UP000739538">
    <property type="component" value="Unassembled WGS sequence"/>
</dbReference>
<dbReference type="EMBL" id="JAGQHS010000397">
    <property type="protein sequence ID" value="MCA9759572.1"/>
    <property type="molecule type" value="Genomic_DNA"/>
</dbReference>
<sequence length="627" mass="68917">MYPRHQILGSHRRFSILWNTFLVITLMASPGGVRAEDIHEALTKRALPTIEKAIAAHGGRDALASVQSCFLVSDMEVARTAPDDDGKYVVLRAAAVPSSVRVDLRKAGHLVYSFGIVDQTPWRNQSVSGSASWLGMSLQEFLRNSYYPSDRKLNEPAGTAFDPAGIGLGPLLAVVRGHAHATGPTTMTVQVDRSTRVKTEAIRVESDGKKVTIFIHPETGRIVGIEQDHRGMLSSGPTRVSTFFADYRDVDGILVPFVRINNNSDASKGRGFSRETVTFAGFDLDLSDRLALNDQTALPTSLQGLGRVTGKNDDQVVFERPTGPTGPSGVMRDDQVATVMGGSGSKADLQMLTRLFVEHGIQGKVLTKGRMTTSDEFLRQCMSVQATIDGSVDAWLGGSSYFDIDLLNSNLSIAKADPERGFVALNIRQGTLGALPYYETLSLYEAEQMRRKISSPLSVDRHRLVYRYDGPEDFDGLFDENQAGLVLVQHGTRDELERLLQAIDEGRVVARSRVRLLPGRSVPDTWTIPRELKGDRQALVNRRGVSRRGGVLSEYFSLDGGTPEVYQVVIESPEKRAERLARWTDPRKNQSMSGAEIGACVFRATVAVELYIDGESYRVFSRPHSSS</sequence>
<protein>
    <submittedName>
        <fullName evidence="1">Uncharacterized protein</fullName>
    </submittedName>
</protein>
<accession>A0A956NHM4</accession>
<evidence type="ECO:0000313" key="2">
    <source>
        <dbReference type="Proteomes" id="UP000739538"/>
    </source>
</evidence>
<reference evidence="1" key="2">
    <citation type="journal article" date="2021" name="Microbiome">
        <title>Successional dynamics and alternative stable states in a saline activated sludge microbial community over 9 years.</title>
        <authorList>
            <person name="Wang Y."/>
            <person name="Ye J."/>
            <person name="Ju F."/>
            <person name="Liu L."/>
            <person name="Boyd J.A."/>
            <person name="Deng Y."/>
            <person name="Parks D.H."/>
            <person name="Jiang X."/>
            <person name="Yin X."/>
            <person name="Woodcroft B.J."/>
            <person name="Tyson G.W."/>
            <person name="Hugenholtz P."/>
            <person name="Polz M.F."/>
            <person name="Zhang T."/>
        </authorList>
    </citation>
    <scope>NUCLEOTIDE SEQUENCE</scope>
    <source>
        <strain evidence="1">HKST-UBA02</strain>
    </source>
</reference>
<dbReference type="AlphaFoldDB" id="A0A956NHM4"/>
<gene>
    <name evidence="1" type="ORF">KDA27_27500</name>
</gene>
<reference evidence="1" key="1">
    <citation type="submission" date="2020-04" db="EMBL/GenBank/DDBJ databases">
        <authorList>
            <person name="Zhang T."/>
        </authorList>
    </citation>
    <scope>NUCLEOTIDE SEQUENCE</scope>
    <source>
        <strain evidence="1">HKST-UBA02</strain>
    </source>
</reference>
<evidence type="ECO:0000313" key="1">
    <source>
        <dbReference type="EMBL" id="MCA9759572.1"/>
    </source>
</evidence>
<proteinExistence type="predicted"/>
<comment type="caution">
    <text evidence="1">The sequence shown here is derived from an EMBL/GenBank/DDBJ whole genome shotgun (WGS) entry which is preliminary data.</text>
</comment>